<name>A0A3P3Y0P5_PLABS</name>
<dbReference type="AlphaFoldDB" id="A0A3P3Y0P5"/>
<evidence type="ECO:0000256" key="1">
    <source>
        <dbReference type="SAM" id="SignalP"/>
    </source>
</evidence>
<evidence type="ECO:0000313" key="2">
    <source>
        <dbReference type="EMBL" id="SPQ93709.1"/>
    </source>
</evidence>
<feature type="signal peptide" evidence="1">
    <location>
        <begin position="1"/>
        <end position="18"/>
    </location>
</feature>
<gene>
    <name evidence="2" type="ORF">PLBR_LOCUS924</name>
</gene>
<sequence length="150" mass="15544">MSQPFALLAALVLGYVLARSAIADDEKRNALSLAVGADAHPSERPGSYADAVAQCARNGGTLISIPTLASLYNPDFIAALRRTYTKAQGVSEMWIMDDKVPSGDAAPADRCAAVSFANPNVVTVSQKPCSTIALFGLCFGGPVVLPSNSS</sequence>
<dbReference type="Proteomes" id="UP000290189">
    <property type="component" value="Unassembled WGS sequence"/>
</dbReference>
<keyword evidence="2" id="KW-0496">Mitochondrion</keyword>
<keyword evidence="1" id="KW-0732">Signal</keyword>
<protein>
    <recommendedName>
        <fullName evidence="4">Subtilisin</fullName>
    </recommendedName>
</protein>
<proteinExistence type="predicted"/>
<evidence type="ECO:0000313" key="3">
    <source>
        <dbReference type="Proteomes" id="UP000290189"/>
    </source>
</evidence>
<evidence type="ECO:0008006" key="4">
    <source>
        <dbReference type="Google" id="ProtNLM"/>
    </source>
</evidence>
<organism evidence="2 3">
    <name type="scientific">Plasmodiophora brassicae</name>
    <name type="common">Clubroot disease agent</name>
    <dbReference type="NCBI Taxonomy" id="37360"/>
    <lineage>
        <taxon>Eukaryota</taxon>
        <taxon>Sar</taxon>
        <taxon>Rhizaria</taxon>
        <taxon>Endomyxa</taxon>
        <taxon>Phytomyxea</taxon>
        <taxon>Plasmodiophorida</taxon>
        <taxon>Plasmodiophoridae</taxon>
        <taxon>Plasmodiophora</taxon>
    </lineage>
</organism>
<reference evidence="2 3" key="1">
    <citation type="submission" date="2018-03" db="EMBL/GenBank/DDBJ databases">
        <authorList>
            <person name="Fogelqvist J."/>
        </authorList>
    </citation>
    <scope>NUCLEOTIDE SEQUENCE [LARGE SCALE GENOMIC DNA]</scope>
</reference>
<feature type="chain" id="PRO_5017994088" description="Subtilisin" evidence="1">
    <location>
        <begin position="19"/>
        <end position="150"/>
    </location>
</feature>
<dbReference type="EMBL" id="OVEO01000001">
    <property type="protein sequence ID" value="SPQ93709.1"/>
    <property type="molecule type" value="Genomic_DNA"/>
</dbReference>
<accession>A0A3P3Y0P5</accession>
<geneLocation type="mitochondrion" evidence="2"/>